<name>A0A0C9SQZ0_PLICR</name>
<dbReference type="EMBL" id="KN832572">
    <property type="protein sequence ID" value="KII84172.1"/>
    <property type="molecule type" value="Genomic_DNA"/>
</dbReference>
<protein>
    <submittedName>
        <fullName evidence="1">Unplaced genomic scaffold PLICRscaffold_19, whole genome shotgun sequence</fullName>
    </submittedName>
</protein>
<gene>
    <name evidence="1" type="ORF">PLICRDRAFT_179847</name>
</gene>
<dbReference type="Proteomes" id="UP000053263">
    <property type="component" value="Unassembled WGS sequence"/>
</dbReference>
<dbReference type="AlphaFoldDB" id="A0A0C9SQZ0"/>
<sequence length="174" mass="19676">MQMEDDPDFDYDFSDSNEKRYFVRGAFTTAGGKSGARASRIVLQSDETLEDIVVKIVQPSLLTIPGIAWATLLQGWTYRRLQSLQGREVPYYFGIQTIQTPCGESAWILAMVYVRGHTITQYLSTIHDNSDLEHMPIPTDVSQETFFKLKRVSISSLEGVNAIHAYMVTFALEI</sequence>
<organism evidence="1 2">
    <name type="scientific">Plicaturopsis crispa FD-325 SS-3</name>
    <dbReference type="NCBI Taxonomy" id="944288"/>
    <lineage>
        <taxon>Eukaryota</taxon>
        <taxon>Fungi</taxon>
        <taxon>Dikarya</taxon>
        <taxon>Basidiomycota</taxon>
        <taxon>Agaricomycotina</taxon>
        <taxon>Agaricomycetes</taxon>
        <taxon>Agaricomycetidae</taxon>
        <taxon>Amylocorticiales</taxon>
        <taxon>Amylocorticiaceae</taxon>
        <taxon>Plicatura</taxon>
        <taxon>Plicaturopsis crispa</taxon>
    </lineage>
</organism>
<accession>A0A0C9SQZ0</accession>
<proteinExistence type="predicted"/>
<dbReference type="OrthoDB" id="3138711at2759"/>
<evidence type="ECO:0000313" key="2">
    <source>
        <dbReference type="Proteomes" id="UP000053263"/>
    </source>
</evidence>
<keyword evidence="2" id="KW-1185">Reference proteome</keyword>
<dbReference type="HOGENOM" id="CLU_1540711_0_0_1"/>
<evidence type="ECO:0000313" key="1">
    <source>
        <dbReference type="EMBL" id="KII84172.1"/>
    </source>
</evidence>
<reference evidence="1 2" key="1">
    <citation type="submission" date="2014-06" db="EMBL/GenBank/DDBJ databases">
        <title>Evolutionary Origins and Diversification of the Mycorrhizal Mutualists.</title>
        <authorList>
            <consortium name="DOE Joint Genome Institute"/>
            <consortium name="Mycorrhizal Genomics Consortium"/>
            <person name="Kohler A."/>
            <person name="Kuo A."/>
            <person name="Nagy L.G."/>
            <person name="Floudas D."/>
            <person name="Copeland A."/>
            <person name="Barry K.W."/>
            <person name="Cichocki N."/>
            <person name="Veneault-Fourrey C."/>
            <person name="LaButti K."/>
            <person name="Lindquist E.A."/>
            <person name="Lipzen A."/>
            <person name="Lundell T."/>
            <person name="Morin E."/>
            <person name="Murat C."/>
            <person name="Riley R."/>
            <person name="Ohm R."/>
            <person name="Sun H."/>
            <person name="Tunlid A."/>
            <person name="Henrissat B."/>
            <person name="Grigoriev I.V."/>
            <person name="Hibbett D.S."/>
            <person name="Martin F."/>
        </authorList>
    </citation>
    <scope>NUCLEOTIDE SEQUENCE [LARGE SCALE GENOMIC DNA]</scope>
    <source>
        <strain evidence="1 2">FD-325 SS-3</strain>
    </source>
</reference>